<dbReference type="GO" id="GO:0006508">
    <property type="term" value="P:proteolysis"/>
    <property type="evidence" value="ECO:0007669"/>
    <property type="project" value="InterPro"/>
</dbReference>
<evidence type="ECO:0000313" key="4">
    <source>
        <dbReference type="EMBL" id="PWR11117.1"/>
    </source>
</evidence>
<dbReference type="Proteomes" id="UP000246050">
    <property type="component" value="Unassembled WGS sequence"/>
</dbReference>
<dbReference type="InterPro" id="IPR018114">
    <property type="entry name" value="TRYPSIN_HIS"/>
</dbReference>
<dbReference type="PANTHER" id="PTHR24276">
    <property type="entry name" value="POLYSERASE-RELATED"/>
    <property type="match status" value="1"/>
</dbReference>
<dbReference type="InterPro" id="IPR043504">
    <property type="entry name" value="Peptidase_S1_PA_chymotrypsin"/>
</dbReference>
<dbReference type="PANTHER" id="PTHR24276:SF98">
    <property type="entry name" value="FI18310P1-RELATED"/>
    <property type="match status" value="1"/>
</dbReference>
<dbReference type="Gene3D" id="2.40.10.10">
    <property type="entry name" value="Trypsin-like serine proteases"/>
    <property type="match status" value="1"/>
</dbReference>
<dbReference type="EMBL" id="QGKS01000333">
    <property type="protein sequence ID" value="PWR11117.1"/>
    <property type="molecule type" value="Genomic_DNA"/>
</dbReference>
<evidence type="ECO:0000256" key="2">
    <source>
        <dbReference type="ARBA" id="ARBA00023157"/>
    </source>
</evidence>
<name>A0A317D953_9ACTN</name>
<keyword evidence="2" id="KW-1015">Disulfide bond</keyword>
<sequence>MSRHRQRHRKLFSASTGSALTALTIEQRPRARRKGLALAALGLSAMVAVPGVANAVANGTPVADGQYQFSTKLTMTNIPRADASVYDSACSGALIAPQWIITAGHCFHDIAGRRVSGPVPYTTTATIGRTDLAATNGHVVDVVEVRQASRQDVALAKLATPVTDITPLAVSASSPKTGTILRMTGWGATGSVDPAPATQLQTGQFKITRVAGSSAMVVGYAPAANTSACLWDSGAPYFTENADGTQTLVSVESDGPSCPHSQEETTARVDRIADWIQQTSGASVVEAGAAGGKAR</sequence>
<protein>
    <submittedName>
        <fullName evidence="4">Esterase</fullName>
    </submittedName>
</protein>
<evidence type="ECO:0000256" key="1">
    <source>
        <dbReference type="ARBA" id="ARBA00007664"/>
    </source>
</evidence>
<gene>
    <name evidence="4" type="ORF">DKT69_27425</name>
</gene>
<comment type="caution">
    <text evidence="4">The sequence shown here is derived from an EMBL/GenBank/DDBJ whole genome shotgun (WGS) entry which is preliminary data.</text>
</comment>
<evidence type="ECO:0000259" key="3">
    <source>
        <dbReference type="PROSITE" id="PS50240"/>
    </source>
</evidence>
<dbReference type="SUPFAM" id="SSF50494">
    <property type="entry name" value="Trypsin-like serine proteases"/>
    <property type="match status" value="1"/>
</dbReference>
<dbReference type="PROSITE" id="PS00134">
    <property type="entry name" value="TRYPSIN_HIS"/>
    <property type="match status" value="1"/>
</dbReference>
<dbReference type="InterPro" id="IPR009003">
    <property type="entry name" value="Peptidase_S1_PA"/>
</dbReference>
<dbReference type="InterPro" id="IPR050430">
    <property type="entry name" value="Peptidase_S1"/>
</dbReference>
<dbReference type="AlphaFoldDB" id="A0A317D953"/>
<feature type="domain" description="Peptidase S1" evidence="3">
    <location>
        <begin position="56"/>
        <end position="281"/>
    </location>
</feature>
<organism evidence="4 5">
    <name type="scientific">Micromonospora sicca</name>
    <dbReference type="NCBI Taxonomy" id="2202420"/>
    <lineage>
        <taxon>Bacteria</taxon>
        <taxon>Bacillati</taxon>
        <taxon>Actinomycetota</taxon>
        <taxon>Actinomycetes</taxon>
        <taxon>Micromonosporales</taxon>
        <taxon>Micromonosporaceae</taxon>
        <taxon>Micromonospora</taxon>
    </lineage>
</organism>
<dbReference type="PRINTS" id="PR00722">
    <property type="entry name" value="CHYMOTRYPSIN"/>
</dbReference>
<dbReference type="PROSITE" id="PS50240">
    <property type="entry name" value="TRYPSIN_DOM"/>
    <property type="match status" value="1"/>
</dbReference>
<dbReference type="SMART" id="SM00020">
    <property type="entry name" value="Tryp_SPc"/>
    <property type="match status" value="1"/>
</dbReference>
<proteinExistence type="inferred from homology"/>
<reference evidence="4 5" key="1">
    <citation type="submission" date="2018-05" db="EMBL/GenBank/DDBJ databases">
        <title>Micromonosporas from Atacama Desert.</title>
        <authorList>
            <person name="Carro L."/>
            <person name="Golinska P."/>
            <person name="Klenk H.-P."/>
            <person name="Goodfellow M."/>
        </authorList>
    </citation>
    <scope>NUCLEOTIDE SEQUENCE [LARGE SCALE GENOMIC DNA]</scope>
    <source>
        <strain evidence="4 5">4G51</strain>
    </source>
</reference>
<comment type="similarity">
    <text evidence="1">Belongs to the peptidase S1 family.</text>
</comment>
<dbReference type="Pfam" id="PF00089">
    <property type="entry name" value="Trypsin"/>
    <property type="match status" value="1"/>
</dbReference>
<evidence type="ECO:0000313" key="5">
    <source>
        <dbReference type="Proteomes" id="UP000246050"/>
    </source>
</evidence>
<dbReference type="OrthoDB" id="9815928at2"/>
<dbReference type="InterPro" id="IPR001254">
    <property type="entry name" value="Trypsin_dom"/>
</dbReference>
<accession>A0A317D953</accession>
<dbReference type="GO" id="GO:0004252">
    <property type="term" value="F:serine-type endopeptidase activity"/>
    <property type="evidence" value="ECO:0007669"/>
    <property type="project" value="InterPro"/>
</dbReference>
<dbReference type="InterPro" id="IPR001314">
    <property type="entry name" value="Peptidase_S1A"/>
</dbReference>